<protein>
    <submittedName>
        <fullName evidence="2">Diguanylate phosphodiesterase</fullName>
    </submittedName>
</protein>
<comment type="caution">
    <text evidence="2">The sequence shown here is derived from an EMBL/GenBank/DDBJ whole genome shotgun (WGS) entry which is preliminary data.</text>
</comment>
<dbReference type="SMART" id="SM00052">
    <property type="entry name" value="EAL"/>
    <property type="match status" value="1"/>
</dbReference>
<dbReference type="RefSeq" id="WP_281840184.1">
    <property type="nucleotide sequence ID" value="NZ_BROH01000001.1"/>
</dbReference>
<dbReference type="CDD" id="cd01948">
    <property type="entry name" value="EAL"/>
    <property type="match status" value="1"/>
</dbReference>
<dbReference type="EMBL" id="BROH01000001">
    <property type="protein sequence ID" value="GKY86216.1"/>
    <property type="molecule type" value="Genomic_DNA"/>
</dbReference>
<dbReference type="InterPro" id="IPR050706">
    <property type="entry name" value="Cyclic-di-GMP_PDE-like"/>
</dbReference>
<evidence type="ECO:0000313" key="3">
    <source>
        <dbReference type="Proteomes" id="UP001144205"/>
    </source>
</evidence>
<accession>A0ABQ5LPK1</accession>
<evidence type="ECO:0000259" key="1">
    <source>
        <dbReference type="PROSITE" id="PS50883"/>
    </source>
</evidence>
<dbReference type="PROSITE" id="PS50883">
    <property type="entry name" value="EAL"/>
    <property type="match status" value="1"/>
</dbReference>
<dbReference type="PANTHER" id="PTHR33121">
    <property type="entry name" value="CYCLIC DI-GMP PHOSPHODIESTERASE PDEF"/>
    <property type="match status" value="1"/>
</dbReference>
<evidence type="ECO:0000313" key="2">
    <source>
        <dbReference type="EMBL" id="GKY86216.1"/>
    </source>
</evidence>
<dbReference type="Gene3D" id="3.20.20.450">
    <property type="entry name" value="EAL domain"/>
    <property type="match status" value="1"/>
</dbReference>
<organism evidence="2 3">
    <name type="scientific">Sinisalibacter aestuarii</name>
    <dbReference type="NCBI Taxonomy" id="2949426"/>
    <lineage>
        <taxon>Bacteria</taxon>
        <taxon>Pseudomonadati</taxon>
        <taxon>Pseudomonadota</taxon>
        <taxon>Alphaproteobacteria</taxon>
        <taxon>Rhodobacterales</taxon>
        <taxon>Roseobacteraceae</taxon>
        <taxon>Sinisalibacter</taxon>
    </lineage>
</organism>
<sequence>MQNPTLFEPADPDPEWSSPLSIAVARRDQDIVQMVRRAVERGQVMLAYQPVVRAADPDAPAFYEGFVRVLDHTGRIIPAADFIGVVEAQELGRRLDTIALRLGLEALSAEPSLRLSINMSARSIGYPDWLETLRAGLRRDGTIGERLILEITERTAIAMPDLVQVFMQEMQKHGVAFALDDFGAAYTAFRYFKDFYFDILKIDGAFIRSIATDPDNQVIAGAMLSVAHHFDMLTVAENVETAADAAFLIAAGCDLLQGYCFGAPTVRPWWSRPDECRRA</sequence>
<dbReference type="PANTHER" id="PTHR33121:SF79">
    <property type="entry name" value="CYCLIC DI-GMP PHOSPHODIESTERASE PDED-RELATED"/>
    <property type="match status" value="1"/>
</dbReference>
<name>A0ABQ5LPK1_9RHOB</name>
<dbReference type="SUPFAM" id="SSF141868">
    <property type="entry name" value="EAL domain-like"/>
    <property type="match status" value="1"/>
</dbReference>
<feature type="domain" description="EAL" evidence="1">
    <location>
        <begin position="28"/>
        <end position="278"/>
    </location>
</feature>
<proteinExistence type="predicted"/>
<gene>
    <name evidence="2" type="ORF">STA1M1_00850</name>
</gene>
<dbReference type="Proteomes" id="UP001144205">
    <property type="component" value="Unassembled WGS sequence"/>
</dbReference>
<dbReference type="InterPro" id="IPR035919">
    <property type="entry name" value="EAL_sf"/>
</dbReference>
<reference evidence="2" key="1">
    <citation type="journal article" date="2023" name="Int. J. Syst. Evol. Microbiol.">
        <title>Sinisalibacter aestuarii sp. nov., isolated from estuarine sediment of the Arakawa River.</title>
        <authorList>
            <person name="Arafat S.T."/>
            <person name="Hirano S."/>
            <person name="Sato A."/>
            <person name="Takeuchi K."/>
            <person name="Yasuda T."/>
            <person name="Terahara T."/>
            <person name="Hamada M."/>
            <person name="Kobayashi T."/>
        </authorList>
    </citation>
    <scope>NUCLEOTIDE SEQUENCE</scope>
    <source>
        <strain evidence="2">B-399</strain>
    </source>
</reference>
<dbReference type="InterPro" id="IPR001633">
    <property type="entry name" value="EAL_dom"/>
</dbReference>
<dbReference type="Pfam" id="PF00563">
    <property type="entry name" value="EAL"/>
    <property type="match status" value="1"/>
</dbReference>
<keyword evidence="3" id="KW-1185">Reference proteome</keyword>